<proteinExistence type="predicted"/>
<keyword evidence="1" id="KW-0175">Coiled coil</keyword>
<sequence length="373" mass="37576">MIDFRYHLVSLISVFLALAVGIALGAGPLKESIGNTLTGQVDQLRTEKDQLRAEADHLSSNLADSRDAISALTPSVLEGVLGGRRVAVVTLGEVDSAVVDSVGAAIQQAGGAVTAVADVTAAWTDPTRTAFRQSLAGTMITYLDPAPAQDAGADVELAEALAQGLSSTSPTDPNALSENAGVLLDLLTGDSGLVTVTSPVTQPADAVVVLAGPITPVDEAVPTLAPTATPSGSASPRPTPTETASPTDSASRKARLDAWAAISQAVQRRSAGAVVVTGEVADDSLVRTIRTDDALSKLLTTVDGVRTPQGLLAVPLGLADRIAGVVGQYGAGPQATAAMPDRTALPPIERVAAQPPAEPSPSPTESAASTGQG</sequence>
<protein>
    <submittedName>
        <fullName evidence="3">Copper transporter</fullName>
    </submittedName>
</protein>
<feature type="region of interest" description="Disordered" evidence="2">
    <location>
        <begin position="221"/>
        <end position="252"/>
    </location>
</feature>
<gene>
    <name evidence="3" type="ORF">Q6348_09790</name>
</gene>
<evidence type="ECO:0000313" key="4">
    <source>
        <dbReference type="Proteomes" id="UP001232536"/>
    </source>
</evidence>
<dbReference type="RefSeq" id="WP_304601105.1">
    <property type="nucleotide sequence ID" value="NZ_JAUQYO010000001.1"/>
</dbReference>
<reference evidence="3 4" key="1">
    <citation type="submission" date="2023-07" db="EMBL/GenBank/DDBJ databases">
        <title>Description of novel actinomycetes strains, isolated from tidal flat sediment.</title>
        <authorList>
            <person name="Lu C."/>
        </authorList>
    </citation>
    <scope>NUCLEOTIDE SEQUENCE [LARGE SCALE GENOMIC DNA]</scope>
    <source>
        <strain evidence="3 4">SYSU T00b441</strain>
    </source>
</reference>
<feature type="region of interest" description="Disordered" evidence="2">
    <location>
        <begin position="334"/>
        <end position="373"/>
    </location>
</feature>
<dbReference type="EMBL" id="JAUQYP010000001">
    <property type="protein sequence ID" value="MDO8107484.1"/>
    <property type="molecule type" value="Genomic_DNA"/>
</dbReference>
<evidence type="ECO:0000256" key="2">
    <source>
        <dbReference type="SAM" id="MobiDB-lite"/>
    </source>
</evidence>
<organism evidence="3 4">
    <name type="scientific">Actinotalea lenta</name>
    <dbReference type="NCBI Taxonomy" id="3064654"/>
    <lineage>
        <taxon>Bacteria</taxon>
        <taxon>Bacillati</taxon>
        <taxon>Actinomycetota</taxon>
        <taxon>Actinomycetes</taxon>
        <taxon>Micrococcales</taxon>
        <taxon>Cellulomonadaceae</taxon>
        <taxon>Actinotalea</taxon>
    </lineage>
</organism>
<evidence type="ECO:0000313" key="3">
    <source>
        <dbReference type="EMBL" id="MDO8107484.1"/>
    </source>
</evidence>
<keyword evidence="4" id="KW-1185">Reference proteome</keyword>
<name>A0ABT9DB22_9CELL</name>
<feature type="compositionally biased region" description="Polar residues" evidence="2">
    <location>
        <begin position="226"/>
        <end position="249"/>
    </location>
</feature>
<accession>A0ABT9DB22</accession>
<evidence type="ECO:0000256" key="1">
    <source>
        <dbReference type="SAM" id="Coils"/>
    </source>
</evidence>
<feature type="coiled-coil region" evidence="1">
    <location>
        <begin position="34"/>
        <end position="68"/>
    </location>
</feature>
<dbReference type="Proteomes" id="UP001232536">
    <property type="component" value="Unassembled WGS sequence"/>
</dbReference>
<comment type="caution">
    <text evidence="3">The sequence shown here is derived from an EMBL/GenBank/DDBJ whole genome shotgun (WGS) entry which is preliminary data.</text>
</comment>
<dbReference type="Pfam" id="PF11382">
    <property type="entry name" value="MctB"/>
    <property type="match status" value="1"/>
</dbReference>
<dbReference type="InterPro" id="IPR021522">
    <property type="entry name" value="MctB"/>
</dbReference>
<feature type="compositionally biased region" description="Low complexity" evidence="2">
    <location>
        <begin position="363"/>
        <end position="373"/>
    </location>
</feature>